<dbReference type="AlphaFoldDB" id="A0AAU7KFE0"/>
<dbReference type="RefSeq" id="WP_222570016.1">
    <property type="nucleotide sequence ID" value="NZ_CP098827.1"/>
</dbReference>
<dbReference type="InterPro" id="IPR052534">
    <property type="entry name" value="Extracell_DNA_Util/SecSys_Comp"/>
</dbReference>
<dbReference type="EMBL" id="CP098827">
    <property type="protein sequence ID" value="XBO70386.1"/>
    <property type="molecule type" value="Genomic_DNA"/>
</dbReference>
<evidence type="ECO:0000256" key="2">
    <source>
        <dbReference type="SAM" id="Phobius"/>
    </source>
</evidence>
<keyword evidence="2" id="KW-0472">Membrane</keyword>
<feature type="coiled-coil region" evidence="1">
    <location>
        <begin position="54"/>
        <end position="115"/>
    </location>
</feature>
<keyword evidence="1" id="KW-0175">Coiled coil</keyword>
<dbReference type="Pfam" id="PF05137">
    <property type="entry name" value="PilN"/>
    <property type="match status" value="1"/>
</dbReference>
<feature type="transmembrane region" description="Helical" evidence="2">
    <location>
        <begin position="28"/>
        <end position="52"/>
    </location>
</feature>
<accession>A0AAU7KFE0</accession>
<proteinExistence type="predicted"/>
<gene>
    <name evidence="3" type="ORF">NFG58_17510</name>
</gene>
<sequence length="190" mass="21488">MKDVTINEVQVNLLDWREAARARRTRRFWLAVALSALAGVGLALMATLWLQWGLRQMEARQRHVAAAVERLEEKSAEMVDLERQLSLLDQEQALLERLQDERRQTLAVVNALAATLAPGVRYQRVERIGDRLMLEGEAVDSARLVEQLRSLERAQVFAEPLLSRVGAEQGYQHFALEMTLAALPALEPLP</sequence>
<dbReference type="GO" id="GO:0043107">
    <property type="term" value="P:type IV pilus-dependent motility"/>
    <property type="evidence" value="ECO:0007669"/>
    <property type="project" value="TreeGrafter"/>
</dbReference>
<evidence type="ECO:0000256" key="1">
    <source>
        <dbReference type="SAM" id="Coils"/>
    </source>
</evidence>
<protein>
    <submittedName>
        <fullName evidence="3">Fimbrial assembly protein</fullName>
    </submittedName>
</protein>
<evidence type="ECO:0000313" key="3">
    <source>
        <dbReference type="EMBL" id="XBO70386.1"/>
    </source>
</evidence>
<keyword evidence="2" id="KW-1133">Transmembrane helix</keyword>
<name>A0AAU7KFE0_9GAMM</name>
<dbReference type="PANTHER" id="PTHR40278:SF2">
    <property type="entry name" value="TYPE IV PILUS INNER MEMBRANE COMPONENT PILN"/>
    <property type="match status" value="1"/>
</dbReference>
<dbReference type="InterPro" id="IPR007813">
    <property type="entry name" value="PilN"/>
</dbReference>
<dbReference type="GO" id="GO:0043683">
    <property type="term" value="P:type IV pilus assembly"/>
    <property type="evidence" value="ECO:0007669"/>
    <property type="project" value="TreeGrafter"/>
</dbReference>
<dbReference type="PANTHER" id="PTHR40278">
    <property type="entry name" value="DNA UTILIZATION PROTEIN HOFN"/>
    <property type="match status" value="1"/>
</dbReference>
<reference evidence="3" key="1">
    <citation type="submission" date="2022-06" db="EMBL/GenBank/DDBJ databases">
        <title>A novel DMS-producing enzyme.</title>
        <authorList>
            <person name="Zhang Y."/>
        </authorList>
    </citation>
    <scope>NUCLEOTIDE SEQUENCE</scope>
    <source>
        <strain evidence="3">RT37</strain>
    </source>
</reference>
<organism evidence="3">
    <name type="scientific">Halomonas sp. RT37</name>
    <dbReference type="NCBI Taxonomy" id="2950872"/>
    <lineage>
        <taxon>Bacteria</taxon>
        <taxon>Pseudomonadati</taxon>
        <taxon>Pseudomonadota</taxon>
        <taxon>Gammaproteobacteria</taxon>
        <taxon>Oceanospirillales</taxon>
        <taxon>Halomonadaceae</taxon>
        <taxon>Halomonas</taxon>
    </lineage>
</organism>
<keyword evidence="2" id="KW-0812">Transmembrane</keyword>